<dbReference type="GO" id="GO:0016301">
    <property type="term" value="F:kinase activity"/>
    <property type="evidence" value="ECO:0007669"/>
    <property type="project" value="UniProtKB-KW"/>
</dbReference>
<feature type="region of interest" description="Disordered" evidence="1">
    <location>
        <begin position="25"/>
        <end position="71"/>
    </location>
</feature>
<name>A0AAE1HXD8_9NEOP</name>
<organism evidence="2 3">
    <name type="scientific">Frankliniella fusca</name>
    <dbReference type="NCBI Taxonomy" id="407009"/>
    <lineage>
        <taxon>Eukaryota</taxon>
        <taxon>Metazoa</taxon>
        <taxon>Ecdysozoa</taxon>
        <taxon>Arthropoda</taxon>
        <taxon>Hexapoda</taxon>
        <taxon>Insecta</taxon>
        <taxon>Pterygota</taxon>
        <taxon>Neoptera</taxon>
        <taxon>Paraneoptera</taxon>
        <taxon>Thysanoptera</taxon>
        <taxon>Terebrantia</taxon>
        <taxon>Thripoidea</taxon>
        <taxon>Thripidae</taxon>
        <taxon>Frankliniella</taxon>
    </lineage>
</organism>
<evidence type="ECO:0000313" key="2">
    <source>
        <dbReference type="EMBL" id="KAK3929339.1"/>
    </source>
</evidence>
<gene>
    <name evidence="2" type="ORF">KUF71_017799</name>
</gene>
<evidence type="ECO:0000256" key="1">
    <source>
        <dbReference type="SAM" id="MobiDB-lite"/>
    </source>
</evidence>
<evidence type="ECO:0000313" key="3">
    <source>
        <dbReference type="Proteomes" id="UP001219518"/>
    </source>
</evidence>
<keyword evidence="2" id="KW-0371">Homeobox</keyword>
<keyword evidence="2" id="KW-0418">Kinase</keyword>
<dbReference type="EMBL" id="JAHWGI010001396">
    <property type="protein sequence ID" value="KAK3929339.1"/>
    <property type="molecule type" value="Genomic_DNA"/>
</dbReference>
<protein>
    <submittedName>
        <fullName evidence="2">Homeodomain-interacting protein kinase 1</fullName>
    </submittedName>
</protein>
<keyword evidence="2" id="KW-0808">Transferase</keyword>
<accession>A0AAE1HXD8</accession>
<sequence>MDGKRSVDPGALSFELIRVRKRWPPRAQDRWPTGRRAAGGGAAAASTAWHPLHSTGNGTLARSGEERSGAPALRRTCLRSVFTASRTRTPGHQDPTRANLRDFLRICKGTALLK</sequence>
<dbReference type="Proteomes" id="UP001219518">
    <property type="component" value="Unassembled WGS sequence"/>
</dbReference>
<keyword evidence="2" id="KW-0238">DNA-binding</keyword>
<dbReference type="AlphaFoldDB" id="A0AAE1HXD8"/>
<comment type="caution">
    <text evidence="2">The sequence shown here is derived from an EMBL/GenBank/DDBJ whole genome shotgun (WGS) entry which is preliminary data.</text>
</comment>
<keyword evidence="3" id="KW-1185">Reference proteome</keyword>
<reference evidence="2" key="2">
    <citation type="journal article" date="2023" name="BMC Genomics">
        <title>Pest status, molecular evolution, and epigenetic factors derived from the genome assembly of Frankliniella fusca, a thysanopteran phytovirus vector.</title>
        <authorList>
            <person name="Catto M.A."/>
            <person name="Labadie P.E."/>
            <person name="Jacobson A.L."/>
            <person name="Kennedy G.G."/>
            <person name="Srinivasan R."/>
            <person name="Hunt B.G."/>
        </authorList>
    </citation>
    <scope>NUCLEOTIDE SEQUENCE</scope>
    <source>
        <strain evidence="2">PL_HMW_Pooled</strain>
    </source>
</reference>
<reference evidence="2" key="1">
    <citation type="submission" date="2021-07" db="EMBL/GenBank/DDBJ databases">
        <authorList>
            <person name="Catto M.A."/>
            <person name="Jacobson A."/>
            <person name="Kennedy G."/>
            <person name="Labadie P."/>
            <person name="Hunt B.G."/>
            <person name="Srinivasan R."/>
        </authorList>
    </citation>
    <scope>NUCLEOTIDE SEQUENCE</scope>
    <source>
        <strain evidence="2">PL_HMW_Pooled</strain>
        <tissue evidence="2">Head</tissue>
    </source>
</reference>
<proteinExistence type="predicted"/>
<dbReference type="GO" id="GO:0003677">
    <property type="term" value="F:DNA binding"/>
    <property type="evidence" value="ECO:0007669"/>
    <property type="project" value="UniProtKB-KW"/>
</dbReference>